<accession>A0A368V4H9</accession>
<name>A0A368V4H9_9BACT</name>
<proteinExistence type="predicted"/>
<comment type="caution">
    <text evidence="1">The sequence shown here is derived from an EMBL/GenBank/DDBJ whole genome shotgun (WGS) entry which is preliminary data.</text>
</comment>
<organism evidence="1 2">
    <name type="scientific">Marinilabilia salmonicolor</name>
    <dbReference type="NCBI Taxonomy" id="989"/>
    <lineage>
        <taxon>Bacteria</taxon>
        <taxon>Pseudomonadati</taxon>
        <taxon>Bacteroidota</taxon>
        <taxon>Bacteroidia</taxon>
        <taxon>Marinilabiliales</taxon>
        <taxon>Marinilabiliaceae</taxon>
        <taxon>Marinilabilia</taxon>
    </lineage>
</organism>
<dbReference type="AlphaFoldDB" id="A0A368V4H9"/>
<sequence length="54" mass="6487">MNYRYEMFKYQKIQSTADKMDVGNNEFFQIHFIEDVCILQIVGHRNRLFVNNAG</sequence>
<evidence type="ECO:0000313" key="2">
    <source>
        <dbReference type="Proteomes" id="UP000252733"/>
    </source>
</evidence>
<dbReference type="EMBL" id="QPIZ01000012">
    <property type="protein sequence ID" value="RCW33911.1"/>
    <property type="molecule type" value="Genomic_DNA"/>
</dbReference>
<evidence type="ECO:0000313" key="1">
    <source>
        <dbReference type="EMBL" id="RCW33911.1"/>
    </source>
</evidence>
<keyword evidence="2" id="KW-1185">Reference proteome</keyword>
<reference evidence="1 2" key="1">
    <citation type="submission" date="2018-07" db="EMBL/GenBank/DDBJ databases">
        <title>Freshwater and sediment microbial communities from various areas in North America, analyzing microbe dynamics in response to fracking.</title>
        <authorList>
            <person name="Lamendella R."/>
        </authorList>
    </citation>
    <scope>NUCLEOTIDE SEQUENCE [LARGE SCALE GENOMIC DNA]</scope>
    <source>
        <strain evidence="1 2">160A</strain>
    </source>
</reference>
<dbReference type="Proteomes" id="UP000252733">
    <property type="component" value="Unassembled WGS sequence"/>
</dbReference>
<protein>
    <submittedName>
        <fullName evidence="1">Uncharacterized protein</fullName>
    </submittedName>
</protein>
<gene>
    <name evidence="1" type="ORF">DFO77_11275</name>
</gene>